<proteinExistence type="predicted"/>
<dbReference type="Proteomes" id="UP000235777">
    <property type="component" value="Unassembled WGS sequence"/>
</dbReference>
<dbReference type="CDD" id="cd02603">
    <property type="entry name" value="HAD_sEH-N_like"/>
    <property type="match status" value="1"/>
</dbReference>
<dbReference type="Gene3D" id="1.10.150.240">
    <property type="entry name" value="Putative phosphatase, domain 2"/>
    <property type="match status" value="1"/>
</dbReference>
<dbReference type="OrthoDB" id="9797415at2"/>
<gene>
    <name evidence="1" type="ORF">C0Z20_22260</name>
</gene>
<organism evidence="1 2">
    <name type="scientific">Trinickia symbiotica</name>
    <dbReference type="NCBI Taxonomy" id="863227"/>
    <lineage>
        <taxon>Bacteria</taxon>
        <taxon>Pseudomonadati</taxon>
        <taxon>Pseudomonadota</taxon>
        <taxon>Betaproteobacteria</taxon>
        <taxon>Burkholderiales</taxon>
        <taxon>Burkholderiaceae</taxon>
        <taxon>Trinickia</taxon>
    </lineage>
</organism>
<dbReference type="EMBL" id="PNYC01000015">
    <property type="protein sequence ID" value="PMS34758.1"/>
    <property type="molecule type" value="Genomic_DNA"/>
</dbReference>
<dbReference type="AlphaFoldDB" id="A0A2N7WZ32"/>
<dbReference type="STRING" id="863227.GCA_000373005_01784"/>
<dbReference type="SUPFAM" id="SSF56784">
    <property type="entry name" value="HAD-like"/>
    <property type="match status" value="1"/>
</dbReference>
<dbReference type="SFLD" id="SFLDS00003">
    <property type="entry name" value="Haloacid_Dehalogenase"/>
    <property type="match status" value="1"/>
</dbReference>
<dbReference type="NCBIfam" id="TIGR01509">
    <property type="entry name" value="HAD-SF-IA-v3"/>
    <property type="match status" value="1"/>
</dbReference>
<accession>A0A2N7WZ32</accession>
<name>A0A2N7WZ32_9BURK</name>
<dbReference type="InterPro" id="IPR036412">
    <property type="entry name" value="HAD-like_sf"/>
</dbReference>
<dbReference type="SFLD" id="SFLDG01129">
    <property type="entry name" value="C1.5:_HAD__Beta-PGM__Phosphata"/>
    <property type="match status" value="1"/>
</dbReference>
<dbReference type="RefSeq" id="WP_018440339.1">
    <property type="nucleotide sequence ID" value="NZ_KB890170.1"/>
</dbReference>
<evidence type="ECO:0000313" key="1">
    <source>
        <dbReference type="EMBL" id="PMS34758.1"/>
    </source>
</evidence>
<dbReference type="PANTHER" id="PTHR43611">
    <property type="entry name" value="ALPHA-D-GLUCOSE 1-PHOSPHATE PHOSPHATASE"/>
    <property type="match status" value="1"/>
</dbReference>
<reference evidence="1 2" key="1">
    <citation type="submission" date="2018-01" db="EMBL/GenBank/DDBJ databases">
        <title>Whole genome analyses suggest that Burkholderia sensu lato contains two further novel genera in the rhizoxinica-symbiotica group Mycetohabitans gen. nov., and Trinickia gen. nov.: implications for the evolution of diazotrophy and nodulation in the Burkholderiaceae.</title>
        <authorList>
            <person name="Estrada-de los Santos P."/>
            <person name="Palmer M."/>
            <person name="Chavez-Ramirez B."/>
            <person name="Beukes C."/>
            <person name="Steenkamp E.T."/>
            <person name="Hirsch A.M."/>
            <person name="Manyaka P."/>
            <person name="Maluk M."/>
            <person name="Lafos M."/>
            <person name="Crook M."/>
            <person name="Gross E."/>
            <person name="Simon M.F."/>
            <person name="Bueno dos Reis Junior F."/>
            <person name="Poole P.S."/>
            <person name="Venter S.N."/>
            <person name="James E.K."/>
        </authorList>
    </citation>
    <scope>NUCLEOTIDE SEQUENCE [LARGE SCALE GENOMIC DNA]</scope>
    <source>
        <strain evidence="1 2">JPY 581</strain>
    </source>
</reference>
<evidence type="ECO:0000313" key="2">
    <source>
        <dbReference type="Proteomes" id="UP000235777"/>
    </source>
</evidence>
<dbReference type="InterPro" id="IPR006439">
    <property type="entry name" value="HAD-SF_hydro_IA"/>
</dbReference>
<dbReference type="PANTHER" id="PTHR43611:SF3">
    <property type="entry name" value="FLAVIN MONONUCLEOTIDE HYDROLASE 1, CHLOROPLATIC"/>
    <property type="match status" value="1"/>
</dbReference>
<dbReference type="Gene3D" id="3.40.50.1000">
    <property type="entry name" value="HAD superfamily/HAD-like"/>
    <property type="match status" value="1"/>
</dbReference>
<sequence length="209" mass="23752">MAVKAVVFDFGGVLIDWNPEYVYRKLILDETERRRFLSEVCSMEWVVRQDGGQSIEIGTAELVARFPEHETLIRAFYERWQEMIGGVIAEGAALVDKLETAGVPLFGLTNWSAETFPWAWERFPVLRRFRDIVVSGRVQLVKPDPAIYAEMFSRIERHLPRIAPHELVFIDDNIKNAHAAAALGWHGVHHTSAAATEARLRELGLVVSE</sequence>
<dbReference type="InterPro" id="IPR023214">
    <property type="entry name" value="HAD_sf"/>
</dbReference>
<dbReference type="Pfam" id="PF00702">
    <property type="entry name" value="Hydrolase"/>
    <property type="match status" value="1"/>
</dbReference>
<comment type="caution">
    <text evidence="1">The sequence shown here is derived from an EMBL/GenBank/DDBJ whole genome shotgun (WGS) entry which is preliminary data.</text>
</comment>
<dbReference type="InterPro" id="IPR023198">
    <property type="entry name" value="PGP-like_dom2"/>
</dbReference>
<keyword evidence="2" id="KW-1185">Reference proteome</keyword>
<protein>
    <submittedName>
        <fullName evidence="1">HAD family phosphatase</fullName>
    </submittedName>
</protein>